<feature type="transmembrane region" description="Helical" evidence="6">
    <location>
        <begin position="334"/>
        <end position="352"/>
    </location>
</feature>
<protein>
    <recommendedName>
        <fullName evidence="7">G-protein coupled receptors family 1 profile domain-containing protein</fullName>
    </recommendedName>
</protein>
<comment type="subcellular location">
    <subcellularLocation>
        <location evidence="1">Membrane</location>
        <topology evidence="1">Multi-pass membrane protein</topology>
    </subcellularLocation>
</comment>
<feature type="region of interest" description="Disordered" evidence="5">
    <location>
        <begin position="266"/>
        <end position="288"/>
    </location>
</feature>
<keyword evidence="9" id="KW-1185">Reference proteome</keyword>
<dbReference type="Proteomes" id="UP001054902">
    <property type="component" value="Unassembled WGS sequence"/>
</dbReference>
<evidence type="ECO:0000313" key="9">
    <source>
        <dbReference type="Proteomes" id="UP001054902"/>
    </source>
</evidence>
<feature type="domain" description="G-protein coupled receptors family 1 profile" evidence="7">
    <location>
        <begin position="23"/>
        <end position="351"/>
    </location>
</feature>
<dbReference type="InterPro" id="IPR017452">
    <property type="entry name" value="GPCR_Rhodpsn_7TM"/>
</dbReference>
<feature type="transmembrane region" description="Helical" evidence="6">
    <location>
        <begin position="12"/>
        <end position="32"/>
    </location>
</feature>
<feature type="transmembrane region" description="Helical" evidence="6">
    <location>
        <begin position="117"/>
        <end position="139"/>
    </location>
</feature>
<keyword evidence="4 6" id="KW-0472">Membrane</keyword>
<dbReference type="EMBL" id="BLLK01000046">
    <property type="protein sequence ID" value="GFH53242.1"/>
    <property type="molecule type" value="Genomic_DNA"/>
</dbReference>
<organism evidence="8 9">
    <name type="scientific">Chaetoceros tenuissimus</name>
    <dbReference type="NCBI Taxonomy" id="426638"/>
    <lineage>
        <taxon>Eukaryota</taxon>
        <taxon>Sar</taxon>
        <taxon>Stramenopiles</taxon>
        <taxon>Ochrophyta</taxon>
        <taxon>Bacillariophyta</taxon>
        <taxon>Coscinodiscophyceae</taxon>
        <taxon>Chaetocerotophycidae</taxon>
        <taxon>Chaetocerotales</taxon>
        <taxon>Chaetocerotaceae</taxon>
        <taxon>Chaetoceros</taxon>
    </lineage>
</organism>
<feature type="transmembrane region" description="Helical" evidence="6">
    <location>
        <begin position="217"/>
        <end position="240"/>
    </location>
</feature>
<reference evidence="8 9" key="1">
    <citation type="journal article" date="2021" name="Sci. Rep.">
        <title>The genome of the diatom Chaetoceros tenuissimus carries an ancient integrated fragment of an extant virus.</title>
        <authorList>
            <person name="Hongo Y."/>
            <person name="Kimura K."/>
            <person name="Takaki Y."/>
            <person name="Yoshida Y."/>
            <person name="Baba S."/>
            <person name="Kobayashi G."/>
            <person name="Nagasaki K."/>
            <person name="Hano T."/>
            <person name="Tomaru Y."/>
        </authorList>
    </citation>
    <scope>NUCLEOTIDE SEQUENCE [LARGE SCALE GENOMIC DNA]</scope>
    <source>
        <strain evidence="8 9">NIES-3715</strain>
    </source>
</reference>
<name>A0AAD3CWB8_9STRA</name>
<gene>
    <name evidence="8" type="ORF">CTEN210_09718</name>
</gene>
<evidence type="ECO:0000259" key="7">
    <source>
        <dbReference type="PROSITE" id="PS50262"/>
    </source>
</evidence>
<proteinExistence type="predicted"/>
<evidence type="ECO:0000256" key="4">
    <source>
        <dbReference type="ARBA" id="ARBA00023136"/>
    </source>
</evidence>
<evidence type="ECO:0000256" key="5">
    <source>
        <dbReference type="SAM" id="MobiDB-lite"/>
    </source>
</evidence>
<evidence type="ECO:0000256" key="1">
    <source>
        <dbReference type="ARBA" id="ARBA00004141"/>
    </source>
</evidence>
<evidence type="ECO:0000256" key="2">
    <source>
        <dbReference type="ARBA" id="ARBA00022692"/>
    </source>
</evidence>
<feature type="region of interest" description="Disordered" evidence="5">
    <location>
        <begin position="41"/>
        <end position="62"/>
    </location>
</feature>
<feature type="transmembrane region" description="Helical" evidence="6">
    <location>
        <begin position="160"/>
        <end position="179"/>
    </location>
</feature>
<dbReference type="PANTHER" id="PTHR23112">
    <property type="entry name" value="G PROTEIN-COUPLED RECEPTOR 157-RELATED"/>
    <property type="match status" value="1"/>
</dbReference>
<feature type="compositionally biased region" description="Low complexity" evidence="5">
    <location>
        <begin position="42"/>
        <end position="52"/>
    </location>
</feature>
<dbReference type="AlphaFoldDB" id="A0AAD3CWB8"/>
<dbReference type="PROSITE" id="PS50262">
    <property type="entry name" value="G_PROTEIN_RECEP_F1_2"/>
    <property type="match status" value="1"/>
</dbReference>
<feature type="transmembrane region" description="Helical" evidence="6">
    <location>
        <begin position="301"/>
        <end position="322"/>
    </location>
</feature>
<dbReference type="GO" id="GO:0005886">
    <property type="term" value="C:plasma membrane"/>
    <property type="evidence" value="ECO:0007669"/>
    <property type="project" value="TreeGrafter"/>
</dbReference>
<dbReference type="Gene3D" id="1.20.1070.10">
    <property type="entry name" value="Rhodopsin 7-helix transmembrane proteins"/>
    <property type="match status" value="1"/>
</dbReference>
<feature type="transmembrane region" description="Helical" evidence="6">
    <location>
        <begin position="75"/>
        <end position="97"/>
    </location>
</feature>
<dbReference type="PANTHER" id="PTHR23112:SF0">
    <property type="entry name" value="TRANSMEMBRANE PROTEIN 116"/>
    <property type="match status" value="1"/>
</dbReference>
<accession>A0AAD3CWB8</accession>
<evidence type="ECO:0000313" key="8">
    <source>
        <dbReference type="EMBL" id="GFH53242.1"/>
    </source>
</evidence>
<evidence type="ECO:0000256" key="3">
    <source>
        <dbReference type="ARBA" id="ARBA00022989"/>
    </source>
</evidence>
<keyword evidence="3 6" id="KW-1133">Transmembrane helix</keyword>
<dbReference type="GO" id="GO:0004930">
    <property type="term" value="F:G protein-coupled receptor activity"/>
    <property type="evidence" value="ECO:0007669"/>
    <property type="project" value="TreeGrafter"/>
</dbReference>
<keyword evidence="2 6" id="KW-0812">Transmembrane</keyword>
<dbReference type="SUPFAM" id="SSF81321">
    <property type="entry name" value="Family A G protein-coupled receptor-like"/>
    <property type="match status" value="1"/>
</dbReference>
<dbReference type="GO" id="GO:0007189">
    <property type="term" value="P:adenylate cyclase-activating G protein-coupled receptor signaling pathway"/>
    <property type="evidence" value="ECO:0007669"/>
    <property type="project" value="TreeGrafter"/>
</dbReference>
<evidence type="ECO:0000256" key="6">
    <source>
        <dbReference type="SAM" id="Phobius"/>
    </source>
</evidence>
<sequence length="485" mass="54114">MHDPRWVIGSSLQLTAASSSFIASTALVVVILRTTLLHNKASSGTGSGTSSTNRSRATDQLRRTRTLQNSAYKRIIFSISVSDMLQSFGSLVGPFAVATNHSHWSLGSQPFCTFSGLILGVGATGVLLYSPLLAFYYFCKLHRNMSEDEIFRKVEMKAHFFILGFIVIVNAYALVMNAINSATSGTLCTYAATPTNCRFMDVIECDANMMPALLLNVVTAVIIPFLSLAIIITVLSFLLCKILRRERVLPPRSNHTIHAVGTRSLDNNTQSSTLEPQALRNGSSRHQLPPNSYRREMIFQLVSYSLAFFVSYILYAILVLQIFSNKQPHKIQYYWVQFCVPVQGLFNILIFNRPDARVLKHKYPNLSWGMAFWLVFKHGGDSNLIISESSNVDNFASDRGPKSNVGNVFLNDGIRSEVEECESNNEEMNDIVESHCVHISSNERVSITLEGDDRISNCFHLSGDGFEEDEQAECNVYKGVKVPKF</sequence>
<comment type="caution">
    <text evidence="8">The sequence shown here is derived from an EMBL/GenBank/DDBJ whole genome shotgun (WGS) entry which is preliminary data.</text>
</comment>